<evidence type="ECO:0000313" key="6">
    <source>
        <dbReference type="EMBL" id="CAF3910551.1"/>
    </source>
</evidence>
<reference evidence="6" key="1">
    <citation type="submission" date="2021-02" db="EMBL/GenBank/DDBJ databases">
        <authorList>
            <person name="Nowell W R."/>
        </authorList>
    </citation>
    <scope>NUCLEOTIDE SEQUENCE</scope>
</reference>
<dbReference type="Proteomes" id="UP000663836">
    <property type="component" value="Unassembled WGS sequence"/>
</dbReference>
<keyword evidence="3" id="KW-0964">Secreted</keyword>
<feature type="domain" description="Lipase" evidence="5">
    <location>
        <begin position="10"/>
        <end position="201"/>
    </location>
</feature>
<accession>A0A819I4Q0</accession>
<dbReference type="GO" id="GO:0005615">
    <property type="term" value="C:extracellular space"/>
    <property type="evidence" value="ECO:0007669"/>
    <property type="project" value="TreeGrafter"/>
</dbReference>
<evidence type="ECO:0000259" key="5">
    <source>
        <dbReference type="Pfam" id="PF00151"/>
    </source>
</evidence>
<evidence type="ECO:0000256" key="4">
    <source>
        <dbReference type="RuleBase" id="RU004262"/>
    </source>
</evidence>
<comment type="similarity">
    <text evidence="2 4">Belongs to the AB hydrolase superfamily. Lipase family.</text>
</comment>
<dbReference type="AlphaFoldDB" id="A0A819I4Q0"/>
<dbReference type="GO" id="GO:0016298">
    <property type="term" value="F:lipase activity"/>
    <property type="evidence" value="ECO:0007669"/>
    <property type="project" value="InterPro"/>
</dbReference>
<gene>
    <name evidence="6" type="ORF">JBS370_LOCUS21376</name>
</gene>
<sequence>MIENNGTKAADFHVIDHSLGSYIAGCAGKRVVGLGRISGLDPTGPYFENTDPAVRLDPTDALFVDVIHTDGAHNLLLGLGSLQRMGHVDFFPNDGVDQPNCSRTPGKILNLILQLGTMNIEGFLVTSLCSHLAAVYFFTDSIRNQCPYVGYSCPNFDDFNSGKCSLQCDDKTHQCNRMGYWTSPNGGRGDLYLKTQAANAFPYCINHYQITLQAISATFDDGDTTFARNSVVTRFIPLTVNIGEVKEVEVDNKKKN</sequence>
<dbReference type="InterPro" id="IPR000734">
    <property type="entry name" value="TAG_lipase"/>
</dbReference>
<dbReference type="GO" id="GO:0016042">
    <property type="term" value="P:lipid catabolic process"/>
    <property type="evidence" value="ECO:0007669"/>
    <property type="project" value="TreeGrafter"/>
</dbReference>
<dbReference type="EMBL" id="CAJOBD010002826">
    <property type="protein sequence ID" value="CAF3910551.1"/>
    <property type="molecule type" value="Genomic_DNA"/>
</dbReference>
<dbReference type="Gene3D" id="3.40.50.1820">
    <property type="entry name" value="alpha/beta hydrolase"/>
    <property type="match status" value="1"/>
</dbReference>
<dbReference type="InterPro" id="IPR029058">
    <property type="entry name" value="AB_hydrolase_fold"/>
</dbReference>
<evidence type="ECO:0000313" key="7">
    <source>
        <dbReference type="Proteomes" id="UP000663836"/>
    </source>
</evidence>
<organism evidence="6 7">
    <name type="scientific">Rotaria sordida</name>
    <dbReference type="NCBI Taxonomy" id="392033"/>
    <lineage>
        <taxon>Eukaryota</taxon>
        <taxon>Metazoa</taxon>
        <taxon>Spiralia</taxon>
        <taxon>Gnathifera</taxon>
        <taxon>Rotifera</taxon>
        <taxon>Eurotatoria</taxon>
        <taxon>Bdelloidea</taxon>
        <taxon>Philodinida</taxon>
        <taxon>Philodinidae</taxon>
        <taxon>Rotaria</taxon>
    </lineage>
</organism>
<comment type="subcellular location">
    <subcellularLocation>
        <location evidence="1">Secreted</location>
    </subcellularLocation>
</comment>
<dbReference type="PANTHER" id="PTHR11610">
    <property type="entry name" value="LIPASE"/>
    <property type="match status" value="1"/>
</dbReference>
<dbReference type="Pfam" id="PF00151">
    <property type="entry name" value="Lipase"/>
    <property type="match status" value="1"/>
</dbReference>
<evidence type="ECO:0000256" key="3">
    <source>
        <dbReference type="ARBA" id="ARBA00022525"/>
    </source>
</evidence>
<evidence type="ECO:0000256" key="2">
    <source>
        <dbReference type="ARBA" id="ARBA00010701"/>
    </source>
</evidence>
<dbReference type="InterPro" id="IPR013818">
    <property type="entry name" value="Lipase"/>
</dbReference>
<dbReference type="PRINTS" id="PR00821">
    <property type="entry name" value="TAGLIPASE"/>
</dbReference>
<evidence type="ECO:0000256" key="1">
    <source>
        <dbReference type="ARBA" id="ARBA00004613"/>
    </source>
</evidence>
<protein>
    <recommendedName>
        <fullName evidence="5">Lipase domain-containing protein</fullName>
    </recommendedName>
</protein>
<proteinExistence type="inferred from homology"/>
<comment type="caution">
    <text evidence="6">The sequence shown here is derived from an EMBL/GenBank/DDBJ whole genome shotgun (WGS) entry which is preliminary data.</text>
</comment>
<dbReference type="PANTHER" id="PTHR11610:SF185">
    <property type="entry name" value="LD47264P"/>
    <property type="match status" value="1"/>
</dbReference>
<name>A0A819I4Q0_9BILA</name>
<dbReference type="SUPFAM" id="SSF53474">
    <property type="entry name" value="alpha/beta-Hydrolases"/>
    <property type="match status" value="1"/>
</dbReference>